<dbReference type="AlphaFoldDB" id="A0A948RZW4"/>
<accession>A0A948RZW4</accession>
<evidence type="ECO:0000313" key="2">
    <source>
        <dbReference type="EMBL" id="MBU2692702.1"/>
    </source>
</evidence>
<dbReference type="EMBL" id="JAHJDP010000099">
    <property type="protein sequence ID" value="MBU2692702.1"/>
    <property type="molecule type" value="Genomic_DNA"/>
</dbReference>
<dbReference type="GO" id="GO:0008757">
    <property type="term" value="F:S-adenosylmethionine-dependent methyltransferase activity"/>
    <property type="evidence" value="ECO:0007669"/>
    <property type="project" value="InterPro"/>
</dbReference>
<dbReference type="PANTHER" id="PTHR43591">
    <property type="entry name" value="METHYLTRANSFERASE"/>
    <property type="match status" value="1"/>
</dbReference>
<gene>
    <name evidence="2" type="ORF">KJ970_17435</name>
</gene>
<feature type="domain" description="Methyltransferase type 11" evidence="1">
    <location>
        <begin position="49"/>
        <end position="128"/>
    </location>
</feature>
<evidence type="ECO:0000259" key="1">
    <source>
        <dbReference type="Pfam" id="PF08241"/>
    </source>
</evidence>
<organism evidence="2 3">
    <name type="scientific">Eiseniibacteriota bacterium</name>
    <dbReference type="NCBI Taxonomy" id="2212470"/>
    <lineage>
        <taxon>Bacteria</taxon>
        <taxon>Candidatus Eiseniibacteriota</taxon>
    </lineage>
</organism>
<keyword evidence="2" id="KW-0489">Methyltransferase</keyword>
<reference evidence="2" key="1">
    <citation type="submission" date="2021-05" db="EMBL/GenBank/DDBJ databases">
        <title>Energy efficiency and biological interactions define the core microbiome of deep oligotrophic groundwater.</title>
        <authorList>
            <person name="Mehrshad M."/>
            <person name="Lopez-Fernandez M."/>
            <person name="Bell E."/>
            <person name="Bernier-Latmani R."/>
            <person name="Bertilsson S."/>
            <person name="Dopson M."/>
        </authorList>
    </citation>
    <scope>NUCLEOTIDE SEQUENCE</scope>
    <source>
        <strain evidence="2">Modern_marine.mb.64</strain>
    </source>
</reference>
<keyword evidence="2" id="KW-0808">Transferase</keyword>
<dbReference type="Gene3D" id="3.40.50.150">
    <property type="entry name" value="Vaccinia Virus protein VP39"/>
    <property type="match status" value="1"/>
</dbReference>
<dbReference type="CDD" id="cd02440">
    <property type="entry name" value="AdoMet_MTases"/>
    <property type="match status" value="1"/>
</dbReference>
<dbReference type="InterPro" id="IPR029063">
    <property type="entry name" value="SAM-dependent_MTases_sf"/>
</dbReference>
<sequence>MADRLGTGVLDRQVGTNDLLRSDVDYDRPPHGGKDLFNIVGDLSGKLILDLGCGLGIYRKHVEEKGGKWIGLDLQGDAPSVHGDGDQLPFADGVFDGVLCVAVFEHMPEPDRTLSEIRRVLSDGGILFGYTAFLEPFHGMSYFHMSHMGLEYLLLKYGFQPIRIFPSLIGPAFQIENLLFPRHIPFIQPAFRWLSQHFCTFLLLMNRFARAIMLRVARRPEAGDRHAAAQYRRLLDLRYTSGFIFTSRKVEIPASLPSGYAAFIKEG</sequence>
<dbReference type="PANTHER" id="PTHR43591:SF110">
    <property type="entry name" value="RHODANESE DOMAIN-CONTAINING PROTEIN"/>
    <property type="match status" value="1"/>
</dbReference>
<comment type="caution">
    <text evidence="2">The sequence shown here is derived from an EMBL/GenBank/DDBJ whole genome shotgun (WGS) entry which is preliminary data.</text>
</comment>
<proteinExistence type="predicted"/>
<evidence type="ECO:0000313" key="3">
    <source>
        <dbReference type="Proteomes" id="UP000777784"/>
    </source>
</evidence>
<dbReference type="InterPro" id="IPR013216">
    <property type="entry name" value="Methyltransf_11"/>
</dbReference>
<protein>
    <submittedName>
        <fullName evidence="2">Methyltransferase domain-containing protein</fullName>
    </submittedName>
</protein>
<dbReference type="Proteomes" id="UP000777784">
    <property type="component" value="Unassembled WGS sequence"/>
</dbReference>
<dbReference type="SUPFAM" id="SSF53335">
    <property type="entry name" value="S-adenosyl-L-methionine-dependent methyltransferases"/>
    <property type="match status" value="1"/>
</dbReference>
<name>A0A948RZW4_UNCEI</name>
<dbReference type="GO" id="GO:0032259">
    <property type="term" value="P:methylation"/>
    <property type="evidence" value="ECO:0007669"/>
    <property type="project" value="UniProtKB-KW"/>
</dbReference>
<dbReference type="Pfam" id="PF08241">
    <property type="entry name" value="Methyltransf_11"/>
    <property type="match status" value="1"/>
</dbReference>